<evidence type="ECO:0000256" key="1">
    <source>
        <dbReference type="SAM" id="MobiDB-lite"/>
    </source>
</evidence>
<dbReference type="Gene3D" id="1.10.530.10">
    <property type="match status" value="1"/>
</dbReference>
<dbReference type="EMBL" id="MLHL01000071">
    <property type="protein sequence ID" value="OOF46516.1"/>
    <property type="molecule type" value="Genomic_DNA"/>
</dbReference>
<name>A0A1V3IX29_9PAST</name>
<comment type="caution">
    <text evidence="3">The sequence shown here is derived from an EMBL/GenBank/DDBJ whole genome shotgun (WGS) entry which is preliminary data.</text>
</comment>
<feature type="compositionally biased region" description="Polar residues" evidence="1">
    <location>
        <begin position="186"/>
        <end position="198"/>
    </location>
</feature>
<dbReference type="AlphaFoldDB" id="A0A1V3IX29"/>
<dbReference type="Pfam" id="PF01464">
    <property type="entry name" value="SLT"/>
    <property type="match status" value="1"/>
</dbReference>
<accession>A0A1V3IX29</accession>
<dbReference type="SUPFAM" id="SSF53955">
    <property type="entry name" value="Lysozyme-like"/>
    <property type="match status" value="1"/>
</dbReference>
<gene>
    <name evidence="3" type="ORF">BKK52_11345</name>
</gene>
<evidence type="ECO:0000259" key="2">
    <source>
        <dbReference type="Pfam" id="PF01464"/>
    </source>
</evidence>
<dbReference type="Proteomes" id="UP000189161">
    <property type="component" value="Unassembled WGS sequence"/>
</dbReference>
<evidence type="ECO:0000313" key="3">
    <source>
        <dbReference type="EMBL" id="OOF46516.1"/>
    </source>
</evidence>
<feature type="domain" description="Transglycosylase SLT" evidence="2">
    <location>
        <begin position="14"/>
        <end position="159"/>
    </location>
</feature>
<organism evidence="3 4">
    <name type="scientific">Rodentibacter trehalosifermentans</name>
    <dbReference type="NCBI Taxonomy" id="1908263"/>
    <lineage>
        <taxon>Bacteria</taxon>
        <taxon>Pseudomonadati</taxon>
        <taxon>Pseudomonadota</taxon>
        <taxon>Gammaproteobacteria</taxon>
        <taxon>Pasteurellales</taxon>
        <taxon>Pasteurellaceae</taxon>
        <taxon>Rodentibacter</taxon>
    </lineage>
</organism>
<dbReference type="CDD" id="cd16892">
    <property type="entry name" value="LT_VirB1-like"/>
    <property type="match status" value="1"/>
</dbReference>
<protein>
    <recommendedName>
        <fullName evidence="2">Transglycosylase SLT domain-containing protein</fullName>
    </recommendedName>
</protein>
<dbReference type="InterPro" id="IPR023346">
    <property type="entry name" value="Lysozyme-like_dom_sf"/>
</dbReference>
<sequence length="225" mass="24912">MALLTTKILLGLFAQCAPDVAPETLHTVIGVESSRNPYAIAVVYDRNVKEEDKFKFKQPQSEEDALQTIAKLENHPTKHRSYSVGLMQVNSKNFAEYGMNKSNMFQACKNIEAGAGIFKACYASAQKNNPNKPEQDLLRLAASCYYSGNEIRGFKKEKDGSSYVDRINKSAVKTYKVPAIKPLIESDNSGSSSNEVAVQQTTSIQAPQTPPPPAKPWDVFGDFRR</sequence>
<evidence type="ECO:0000313" key="4">
    <source>
        <dbReference type="Proteomes" id="UP000189161"/>
    </source>
</evidence>
<proteinExistence type="predicted"/>
<keyword evidence="4" id="KW-1185">Reference proteome</keyword>
<reference evidence="3 4" key="1">
    <citation type="submission" date="2016-10" db="EMBL/GenBank/DDBJ databases">
        <title>Rodentibacter gen. nov. and new species.</title>
        <authorList>
            <person name="Christensen H."/>
        </authorList>
    </citation>
    <scope>NUCLEOTIDE SEQUENCE [LARGE SCALE GENOMIC DNA]</scope>
    <source>
        <strain evidence="3 4">H1987082031</strain>
    </source>
</reference>
<dbReference type="OrthoDB" id="8565485at2"/>
<feature type="region of interest" description="Disordered" evidence="1">
    <location>
        <begin position="184"/>
        <end position="225"/>
    </location>
</feature>
<dbReference type="InterPro" id="IPR008258">
    <property type="entry name" value="Transglycosylase_SLT_dom_1"/>
</dbReference>
<dbReference type="RefSeq" id="WP_077478739.1">
    <property type="nucleotide sequence ID" value="NZ_MLHL01000071.1"/>
</dbReference>